<reference evidence="1 2" key="1">
    <citation type="submission" date="2015-09" db="EMBL/GenBank/DDBJ databases">
        <title>Genome announcement of multiple Pseudomonas syringae strains.</title>
        <authorList>
            <person name="Thakur S."/>
            <person name="Wang P.W."/>
            <person name="Gong Y."/>
            <person name="Weir B.S."/>
            <person name="Guttman D.S."/>
        </authorList>
    </citation>
    <scope>NUCLEOTIDE SEQUENCE [LARGE SCALE GENOMIC DNA]</scope>
    <source>
        <strain evidence="1 2">ICMP17001</strain>
    </source>
</reference>
<organism evidence="1 2">
    <name type="scientific">Pseudomonas syringae pv. coryli</name>
    <dbReference type="NCBI Taxonomy" id="317659"/>
    <lineage>
        <taxon>Bacteria</taxon>
        <taxon>Pseudomonadati</taxon>
        <taxon>Pseudomonadota</taxon>
        <taxon>Gammaproteobacteria</taxon>
        <taxon>Pseudomonadales</taxon>
        <taxon>Pseudomonadaceae</taxon>
        <taxon>Pseudomonas</taxon>
    </lineage>
</organism>
<keyword evidence="2" id="KW-1185">Reference proteome</keyword>
<gene>
    <name evidence="1" type="ORF">ALO75_05359</name>
</gene>
<evidence type="ECO:0000313" key="1">
    <source>
        <dbReference type="EMBL" id="KPX09960.1"/>
    </source>
</evidence>
<dbReference type="Proteomes" id="UP000051335">
    <property type="component" value="Unassembled WGS sequence"/>
</dbReference>
<accession>A0A0P9NX30</accession>
<name>A0A0P9NX30_9PSED</name>
<proteinExistence type="predicted"/>
<evidence type="ECO:0000313" key="2">
    <source>
        <dbReference type="Proteomes" id="UP000051335"/>
    </source>
</evidence>
<protein>
    <submittedName>
        <fullName evidence="1">Uncharacterized protein</fullName>
    </submittedName>
</protein>
<dbReference type="AlphaFoldDB" id="A0A0P9NX30"/>
<dbReference type="PATRIC" id="fig|317659.3.peg.1182"/>
<sequence>MHLKRARPGLETQVLARQRLTVQIDIQALGGLELYPRQTRANEHIVDPQPALQKAPQRADHFLRRWQDADAEKTIIGHRGRAQLVSAARLPTIADTQCKQVTAPMKIRPGELAMRRMQLAESGQAGKQIGSAPKYLLQVLGRVGRDLAAKPAGRHVEEQLAADLPQVDGTWRHVHQLQGFGDLQRHAGRTGEIVRSPQRQNSQAGLGFGQCQGFGDIAQGTIATTCDNVPMTGGQGFVDQALGIAGFPGQSHVQFPTLLALVCHCVTHVFIECLFTVKNEHCPALCHDTSSAEPYELKPASDALFCYRRPLTFRTTHDCDPGRSEKAHPMRKFFSPWQPLVLPRRHWREPLNGRSGSTPAS</sequence>
<comment type="caution">
    <text evidence="1">The sequence shown here is derived from an EMBL/GenBank/DDBJ whole genome shotgun (WGS) entry which is preliminary data.</text>
</comment>
<dbReference type="EMBL" id="LJQC01000098">
    <property type="protein sequence ID" value="KPX09960.1"/>
    <property type="molecule type" value="Genomic_DNA"/>
</dbReference>